<dbReference type="SMART" id="SM01011">
    <property type="entry name" value="AMP_N"/>
    <property type="match status" value="1"/>
</dbReference>
<dbReference type="InterPro" id="IPR052433">
    <property type="entry name" value="X-Pro_dipept-like"/>
</dbReference>
<protein>
    <recommendedName>
        <fullName evidence="4">Aminopeptidase P N-terminal domain-containing protein</fullName>
    </recommendedName>
</protein>
<dbReference type="GO" id="GO:0030145">
    <property type="term" value="F:manganese ion binding"/>
    <property type="evidence" value="ECO:0007669"/>
    <property type="project" value="InterPro"/>
</dbReference>
<evidence type="ECO:0000256" key="3">
    <source>
        <dbReference type="ARBA" id="ARBA00022801"/>
    </source>
</evidence>
<dbReference type="PANTHER" id="PTHR43226">
    <property type="entry name" value="XAA-PRO AMINOPEPTIDASE 3"/>
    <property type="match status" value="1"/>
</dbReference>
<comment type="similarity">
    <text evidence="1">Belongs to the peptidase M24B family.</text>
</comment>
<dbReference type="Pfam" id="PF05195">
    <property type="entry name" value="AMP_N"/>
    <property type="match status" value="1"/>
</dbReference>
<dbReference type="GO" id="GO:0006508">
    <property type="term" value="P:proteolysis"/>
    <property type="evidence" value="ECO:0007669"/>
    <property type="project" value="TreeGrafter"/>
</dbReference>
<dbReference type="InterPro" id="IPR007865">
    <property type="entry name" value="Aminopep_P_N"/>
</dbReference>
<dbReference type="GO" id="GO:0070006">
    <property type="term" value="F:metalloaminopeptidase activity"/>
    <property type="evidence" value="ECO:0007669"/>
    <property type="project" value="InterPro"/>
</dbReference>
<feature type="non-terminal residue" evidence="5">
    <location>
        <position position="150"/>
    </location>
</feature>
<evidence type="ECO:0000256" key="1">
    <source>
        <dbReference type="ARBA" id="ARBA00008766"/>
    </source>
</evidence>
<evidence type="ECO:0000259" key="4">
    <source>
        <dbReference type="SMART" id="SM01011"/>
    </source>
</evidence>
<accession>A0A383CSD3</accession>
<evidence type="ECO:0000256" key="2">
    <source>
        <dbReference type="ARBA" id="ARBA00022723"/>
    </source>
</evidence>
<dbReference type="Gene3D" id="3.40.350.10">
    <property type="entry name" value="Creatinase/prolidase N-terminal domain"/>
    <property type="match status" value="1"/>
</dbReference>
<keyword evidence="3" id="KW-0378">Hydrolase</keyword>
<gene>
    <name evidence="5" type="ORF">METZ01_LOCUS488120</name>
</gene>
<name>A0A383CSD3_9ZZZZ</name>
<keyword evidence="2" id="KW-0479">Metal-binding</keyword>
<dbReference type="AlphaFoldDB" id="A0A383CSD3"/>
<evidence type="ECO:0000313" key="5">
    <source>
        <dbReference type="EMBL" id="SVE35266.1"/>
    </source>
</evidence>
<sequence>MVEQKIDYFTRRELLSKKVQKNSVIILASSSPKNRNSDSNYPFRQNSNFLYLSGYEEPDSVLVLRPEDKEKFIIFCRDRNPNSEQWDGFRSGQEGAVEDIGADNAFSISKIDKLMPTLIEGKKNIYFSMSSPQGLNGKIRKWVNEIRKNT</sequence>
<dbReference type="PANTHER" id="PTHR43226:SF4">
    <property type="entry name" value="XAA-PRO AMINOPEPTIDASE 3"/>
    <property type="match status" value="1"/>
</dbReference>
<dbReference type="GO" id="GO:0005829">
    <property type="term" value="C:cytosol"/>
    <property type="evidence" value="ECO:0007669"/>
    <property type="project" value="TreeGrafter"/>
</dbReference>
<reference evidence="5" key="1">
    <citation type="submission" date="2018-05" db="EMBL/GenBank/DDBJ databases">
        <authorList>
            <person name="Lanie J.A."/>
            <person name="Ng W.-L."/>
            <person name="Kazmierczak K.M."/>
            <person name="Andrzejewski T.M."/>
            <person name="Davidsen T.M."/>
            <person name="Wayne K.J."/>
            <person name="Tettelin H."/>
            <person name="Glass J.I."/>
            <person name="Rusch D."/>
            <person name="Podicherti R."/>
            <person name="Tsui H.-C.T."/>
            <person name="Winkler M.E."/>
        </authorList>
    </citation>
    <scope>NUCLEOTIDE SEQUENCE</scope>
</reference>
<dbReference type="EMBL" id="UINC01211389">
    <property type="protein sequence ID" value="SVE35266.1"/>
    <property type="molecule type" value="Genomic_DNA"/>
</dbReference>
<dbReference type="SUPFAM" id="SSF53092">
    <property type="entry name" value="Creatinase/prolidase N-terminal domain"/>
    <property type="match status" value="1"/>
</dbReference>
<feature type="domain" description="Aminopeptidase P N-terminal" evidence="4">
    <location>
        <begin position="3"/>
        <end position="136"/>
    </location>
</feature>
<organism evidence="5">
    <name type="scientific">marine metagenome</name>
    <dbReference type="NCBI Taxonomy" id="408172"/>
    <lineage>
        <taxon>unclassified sequences</taxon>
        <taxon>metagenomes</taxon>
        <taxon>ecological metagenomes</taxon>
    </lineage>
</organism>
<proteinExistence type="inferred from homology"/>
<dbReference type="InterPro" id="IPR029149">
    <property type="entry name" value="Creatin/AminoP/Spt16_N"/>
</dbReference>